<dbReference type="Gene3D" id="1.50.40.10">
    <property type="entry name" value="Mitochondrial carrier domain"/>
    <property type="match status" value="1"/>
</dbReference>
<dbReference type="PROSITE" id="PS50920">
    <property type="entry name" value="SOLCAR"/>
    <property type="match status" value="3"/>
</dbReference>
<dbReference type="EMBL" id="KN880602">
    <property type="protein sequence ID" value="KIY65169.1"/>
    <property type="molecule type" value="Genomic_DNA"/>
</dbReference>
<proteinExistence type="inferred from homology"/>
<accession>A0A0D7B4T0</accession>
<evidence type="ECO:0000256" key="7">
    <source>
        <dbReference type="ARBA" id="ARBA00022989"/>
    </source>
</evidence>
<name>A0A0D7B4T0_9AGAR</name>
<dbReference type="InterPro" id="IPR018108">
    <property type="entry name" value="MCP_transmembrane"/>
</dbReference>
<dbReference type="InterPro" id="IPR002067">
    <property type="entry name" value="MCP"/>
</dbReference>
<evidence type="ECO:0000256" key="3">
    <source>
        <dbReference type="ARBA" id="ARBA00022448"/>
    </source>
</evidence>
<evidence type="ECO:0000256" key="8">
    <source>
        <dbReference type="ARBA" id="ARBA00023128"/>
    </source>
</evidence>
<organism evidence="12 13">
    <name type="scientific">Cylindrobasidium torrendii FP15055 ss-10</name>
    <dbReference type="NCBI Taxonomy" id="1314674"/>
    <lineage>
        <taxon>Eukaryota</taxon>
        <taxon>Fungi</taxon>
        <taxon>Dikarya</taxon>
        <taxon>Basidiomycota</taxon>
        <taxon>Agaricomycotina</taxon>
        <taxon>Agaricomycetes</taxon>
        <taxon>Agaricomycetidae</taxon>
        <taxon>Agaricales</taxon>
        <taxon>Marasmiineae</taxon>
        <taxon>Physalacriaceae</taxon>
        <taxon>Cylindrobasidium</taxon>
    </lineage>
</organism>
<keyword evidence="9 10" id="KW-0472">Membrane</keyword>
<feature type="repeat" description="Solcar" evidence="10">
    <location>
        <begin position="212"/>
        <end position="301"/>
    </location>
</feature>
<reference evidence="12 13" key="1">
    <citation type="journal article" date="2015" name="Fungal Genet. Biol.">
        <title>Evolution of novel wood decay mechanisms in Agaricales revealed by the genome sequences of Fistulina hepatica and Cylindrobasidium torrendii.</title>
        <authorList>
            <person name="Floudas D."/>
            <person name="Held B.W."/>
            <person name="Riley R."/>
            <person name="Nagy L.G."/>
            <person name="Koehler G."/>
            <person name="Ransdell A.S."/>
            <person name="Younus H."/>
            <person name="Chow J."/>
            <person name="Chiniquy J."/>
            <person name="Lipzen A."/>
            <person name="Tritt A."/>
            <person name="Sun H."/>
            <person name="Haridas S."/>
            <person name="LaButti K."/>
            <person name="Ohm R.A."/>
            <person name="Kues U."/>
            <person name="Blanchette R.A."/>
            <person name="Grigoriev I.V."/>
            <person name="Minto R.E."/>
            <person name="Hibbett D.S."/>
        </authorList>
    </citation>
    <scope>NUCLEOTIDE SEQUENCE [LARGE SCALE GENOMIC DNA]</scope>
    <source>
        <strain evidence="12 13">FP15055 ss-10</strain>
    </source>
</reference>
<gene>
    <name evidence="12" type="ORF">CYLTODRAFT_424597</name>
</gene>
<evidence type="ECO:0000256" key="11">
    <source>
        <dbReference type="RuleBase" id="RU000488"/>
    </source>
</evidence>
<dbReference type="Proteomes" id="UP000054007">
    <property type="component" value="Unassembled WGS sequence"/>
</dbReference>
<evidence type="ECO:0000256" key="1">
    <source>
        <dbReference type="ARBA" id="ARBA00004448"/>
    </source>
</evidence>
<evidence type="ECO:0000256" key="9">
    <source>
        <dbReference type="ARBA" id="ARBA00023136"/>
    </source>
</evidence>
<evidence type="ECO:0000313" key="13">
    <source>
        <dbReference type="Proteomes" id="UP000054007"/>
    </source>
</evidence>
<dbReference type="PANTHER" id="PTHR45788">
    <property type="entry name" value="SUCCINATE/FUMARATE MITOCHONDRIAL TRANSPORTER-RELATED"/>
    <property type="match status" value="1"/>
</dbReference>
<keyword evidence="13" id="KW-1185">Reference proteome</keyword>
<evidence type="ECO:0000256" key="4">
    <source>
        <dbReference type="ARBA" id="ARBA00022692"/>
    </source>
</evidence>
<dbReference type="InterPro" id="IPR049563">
    <property type="entry name" value="TXTP-like"/>
</dbReference>
<dbReference type="PANTHER" id="PTHR45788:SF2">
    <property type="entry name" value="SUCCINATE_FUMARATE MITOCHONDRIAL TRANSPORTER"/>
    <property type="match status" value="1"/>
</dbReference>
<comment type="similarity">
    <text evidence="2 11">Belongs to the mitochondrial carrier (TC 2.A.29) family.</text>
</comment>
<dbReference type="OrthoDB" id="204711at2759"/>
<dbReference type="PRINTS" id="PR00926">
    <property type="entry name" value="MITOCARRIER"/>
</dbReference>
<keyword evidence="8" id="KW-0496">Mitochondrion</keyword>
<dbReference type="PROSITE" id="PS51257">
    <property type="entry name" value="PROKAR_LIPOPROTEIN"/>
    <property type="match status" value="1"/>
</dbReference>
<keyword evidence="7" id="KW-1133">Transmembrane helix</keyword>
<keyword evidence="4 10" id="KW-0812">Transmembrane</keyword>
<dbReference type="STRING" id="1314674.A0A0D7B4T0"/>
<feature type="repeat" description="Solcar" evidence="10">
    <location>
        <begin position="110"/>
        <end position="201"/>
    </location>
</feature>
<dbReference type="SUPFAM" id="SSF103506">
    <property type="entry name" value="Mitochondrial carrier"/>
    <property type="match status" value="1"/>
</dbReference>
<dbReference type="GO" id="GO:0005743">
    <property type="term" value="C:mitochondrial inner membrane"/>
    <property type="evidence" value="ECO:0007669"/>
    <property type="project" value="UniProtKB-SubCell"/>
</dbReference>
<dbReference type="Pfam" id="PF00153">
    <property type="entry name" value="Mito_carr"/>
    <property type="match status" value="3"/>
</dbReference>
<keyword evidence="3 11" id="KW-0813">Transport</keyword>
<dbReference type="FunFam" id="1.50.40.10:FF:000021">
    <property type="entry name" value="SFC1p Mitochondrial succinate-fumarate transporter"/>
    <property type="match status" value="1"/>
</dbReference>
<dbReference type="InterPro" id="IPR023395">
    <property type="entry name" value="MCP_dom_sf"/>
</dbReference>
<keyword evidence="5" id="KW-0677">Repeat</keyword>
<sequence length="315" mass="33775">MSRSNRQVGFATHLTAGGIAGACEALACQPLDTIKVRMQLSQSHKTTGMKPRGFFATGSYIVSRETSAALYKGLGAVLPGLIPKISIRFASFEAYKSWLSDKATGKASMSSIFVAGLGAGMTEGVLVTTPTEVVKIRLQAQDHSLSDSFERPRYRSAGHAFVTIAKEEGFGALYRGVSLTALRQATNQGANMTVYSKLKGLVQDRRASGDHLPMYQTMAIGLVSGAAGPMCNAPIDTVKTRLQRSAAEPGVSPFARISNIAGDLWKADGIRGFYKGLTPRILRTSPGQAVVFSVYEGVRSFMELEHLSFVRTAKL</sequence>
<evidence type="ECO:0000256" key="2">
    <source>
        <dbReference type="ARBA" id="ARBA00006375"/>
    </source>
</evidence>
<comment type="subcellular location">
    <subcellularLocation>
        <location evidence="1">Mitochondrion inner membrane</location>
        <topology evidence="1">Multi-pass membrane protein</topology>
    </subcellularLocation>
</comment>
<feature type="repeat" description="Solcar" evidence="10">
    <location>
        <begin position="8"/>
        <end position="98"/>
    </location>
</feature>
<evidence type="ECO:0000256" key="6">
    <source>
        <dbReference type="ARBA" id="ARBA00022792"/>
    </source>
</evidence>
<evidence type="ECO:0000256" key="5">
    <source>
        <dbReference type="ARBA" id="ARBA00022737"/>
    </source>
</evidence>
<dbReference type="AlphaFoldDB" id="A0A0D7B4T0"/>
<evidence type="ECO:0000313" key="12">
    <source>
        <dbReference type="EMBL" id="KIY65169.1"/>
    </source>
</evidence>
<protein>
    <submittedName>
        <fullName evidence="12">Putative succinate-fumarate transporter</fullName>
    </submittedName>
</protein>
<dbReference type="GO" id="GO:0005469">
    <property type="term" value="F:succinate:fumarate antiporter activity"/>
    <property type="evidence" value="ECO:0007669"/>
    <property type="project" value="TreeGrafter"/>
</dbReference>
<evidence type="ECO:0000256" key="10">
    <source>
        <dbReference type="PROSITE-ProRule" id="PRU00282"/>
    </source>
</evidence>
<keyword evidence="6" id="KW-0999">Mitochondrion inner membrane</keyword>